<dbReference type="EMBL" id="SJFN01000015">
    <property type="protein sequence ID" value="TBW37385.1"/>
    <property type="molecule type" value="Genomic_DNA"/>
</dbReference>
<sequence>MPIDLREILIDVVAAAIVLLVLRTFFRRRRVSPVEPAVRLTAPPTPVVGARPGIAAAAPGGDWKVLAAHWQAPTGPVDPIATGADLMIGPVRWRNCVRVGADAEALRLEISIPLLGRFGTNPVAIPWGSIGPDEPATLYGGDARRFTVGTPPVATLTLRTALWAAALAHAPGTDERRQD</sequence>
<dbReference type="AlphaFoldDB" id="A0A4Q9VNX1"/>
<name>A0A4Q9VNX1_9HYPH</name>
<reference evidence="2 3" key="1">
    <citation type="submission" date="2019-02" db="EMBL/GenBank/DDBJ databases">
        <title>Siculibacillus lacustris gen. nov., sp. nov., a new rosette-forming bacterium isolated from a freshwater crater lake (Lake St. Ana, Romania).</title>
        <authorList>
            <person name="Felfoldi T."/>
            <person name="Marton Z."/>
            <person name="Szabo A."/>
            <person name="Mentes A."/>
            <person name="Boka K."/>
            <person name="Marialigeti K."/>
            <person name="Mathe I."/>
            <person name="Koncz M."/>
            <person name="Schumann P."/>
            <person name="Toth E."/>
        </authorList>
    </citation>
    <scope>NUCLEOTIDE SEQUENCE [LARGE SCALE GENOMIC DNA]</scope>
    <source>
        <strain evidence="2 3">SA-279</strain>
    </source>
</reference>
<keyword evidence="1" id="KW-0472">Membrane</keyword>
<evidence type="ECO:0000256" key="1">
    <source>
        <dbReference type="SAM" id="Phobius"/>
    </source>
</evidence>
<keyword evidence="3" id="KW-1185">Reference proteome</keyword>
<dbReference type="RefSeq" id="WP_131309723.1">
    <property type="nucleotide sequence ID" value="NZ_SJFN01000015.1"/>
</dbReference>
<keyword evidence="1" id="KW-0812">Transmembrane</keyword>
<proteinExistence type="predicted"/>
<organism evidence="2 3">
    <name type="scientific">Siculibacillus lacustris</name>
    <dbReference type="NCBI Taxonomy" id="1549641"/>
    <lineage>
        <taxon>Bacteria</taxon>
        <taxon>Pseudomonadati</taxon>
        <taxon>Pseudomonadota</taxon>
        <taxon>Alphaproteobacteria</taxon>
        <taxon>Hyphomicrobiales</taxon>
        <taxon>Ancalomicrobiaceae</taxon>
        <taxon>Siculibacillus</taxon>
    </lineage>
</organism>
<evidence type="ECO:0000313" key="3">
    <source>
        <dbReference type="Proteomes" id="UP000292781"/>
    </source>
</evidence>
<gene>
    <name evidence="2" type="ORF">EYW49_11545</name>
</gene>
<dbReference type="Proteomes" id="UP000292781">
    <property type="component" value="Unassembled WGS sequence"/>
</dbReference>
<dbReference type="OrthoDB" id="8456657at2"/>
<comment type="caution">
    <text evidence="2">The sequence shown here is derived from an EMBL/GenBank/DDBJ whole genome shotgun (WGS) entry which is preliminary data.</text>
</comment>
<feature type="transmembrane region" description="Helical" evidence="1">
    <location>
        <begin position="6"/>
        <end position="26"/>
    </location>
</feature>
<protein>
    <recommendedName>
        <fullName evidence="4">DUF2550 family protein</fullName>
    </recommendedName>
</protein>
<keyword evidence="1" id="KW-1133">Transmembrane helix</keyword>
<evidence type="ECO:0008006" key="4">
    <source>
        <dbReference type="Google" id="ProtNLM"/>
    </source>
</evidence>
<evidence type="ECO:0000313" key="2">
    <source>
        <dbReference type="EMBL" id="TBW37385.1"/>
    </source>
</evidence>
<accession>A0A4Q9VNX1</accession>